<evidence type="ECO:0000313" key="6">
    <source>
        <dbReference type="Proteomes" id="UP000249696"/>
    </source>
</evidence>
<dbReference type="GO" id="GO:0004340">
    <property type="term" value="F:glucokinase activity"/>
    <property type="evidence" value="ECO:0007669"/>
    <property type="project" value="UniProtKB-UniRule"/>
</dbReference>
<dbReference type="AlphaFoldDB" id="A0A327QZJ4"/>
<comment type="catalytic activity">
    <reaction evidence="3">
        <text>D-glucose + ATP = D-glucose 6-phosphate + ADP + H(+)</text>
        <dbReference type="Rhea" id="RHEA:17825"/>
        <dbReference type="ChEBI" id="CHEBI:4167"/>
        <dbReference type="ChEBI" id="CHEBI:15378"/>
        <dbReference type="ChEBI" id="CHEBI:30616"/>
        <dbReference type="ChEBI" id="CHEBI:61548"/>
        <dbReference type="ChEBI" id="CHEBI:456216"/>
        <dbReference type="EC" id="2.7.1.2"/>
    </reaction>
</comment>
<evidence type="ECO:0000313" key="5">
    <source>
        <dbReference type="EMBL" id="RAJ09074.1"/>
    </source>
</evidence>
<reference evidence="5 6" key="1">
    <citation type="submission" date="2018-06" db="EMBL/GenBank/DDBJ databases">
        <title>Genomic Encyclopedia of Archaeal and Bacterial Type Strains, Phase II (KMG-II): from individual species to whole genera.</title>
        <authorList>
            <person name="Goeker M."/>
        </authorList>
    </citation>
    <scope>NUCLEOTIDE SEQUENCE [LARGE SCALE GENOMIC DNA]</scope>
    <source>
        <strain evidence="5 6">DSM 23522</strain>
    </source>
</reference>
<keyword evidence="2 3" id="KW-0418">Kinase</keyword>
<comment type="subcellular location">
    <subcellularLocation>
        <location evidence="3">Cytoplasm</location>
    </subcellularLocation>
</comment>
<protein>
    <recommendedName>
        <fullName evidence="3">Glucokinase</fullName>
        <ecNumber evidence="3">2.7.1.2</ecNumber>
    </recommendedName>
    <alternativeName>
        <fullName evidence="3">Glucose kinase</fullName>
    </alternativeName>
</protein>
<evidence type="ECO:0000256" key="4">
    <source>
        <dbReference type="RuleBase" id="RU004046"/>
    </source>
</evidence>
<dbReference type="Pfam" id="PF02685">
    <property type="entry name" value="Glucokinase"/>
    <property type="match status" value="1"/>
</dbReference>
<dbReference type="EMBL" id="QLLN01000006">
    <property type="protein sequence ID" value="RAJ09074.1"/>
    <property type="molecule type" value="Genomic_DNA"/>
</dbReference>
<sequence>MDNIQRFSLPAIHEGEIPLAFMNTNISRDKGVILAADVGGTKTNLALFQIQDGDMVPLKEKSYPTKKYKSFLEMVSNFHTDDMPRINGICLGVAGPVIRGKVYGTNFPWAIDSEEISRELHIRSVSLINDMEANAYGLAALQEKDFETLKSGTNIPGNAALISPGTGLGEAGMFWDGSHYHPFACEGGHCDFSPRNELDIEILQHFQKKYEHVSWERLLSGPGIMELYVFLRQISGIKEPQWLSNQMSKGNPSAIITGTAMEGKDSVCVETLDVFIRFLAIEASQLALKFKATGGIYIGGGILPKIITGIKRDVFYNNFVQSGRLNALLEMIPVKVILNEKTALLGAAYYGAMALQGD</sequence>
<dbReference type="InterPro" id="IPR043129">
    <property type="entry name" value="ATPase_NBD"/>
</dbReference>
<dbReference type="InterPro" id="IPR003836">
    <property type="entry name" value="Glucokinase"/>
</dbReference>
<dbReference type="EC" id="2.7.1.2" evidence="3"/>
<dbReference type="CDD" id="cd24008">
    <property type="entry name" value="ASKHA_NBD_GLK"/>
    <property type="match status" value="1"/>
</dbReference>
<dbReference type="PANTHER" id="PTHR47363">
    <property type="entry name" value="GLUCOKINASE"/>
    <property type="match status" value="1"/>
</dbReference>
<organism evidence="5 6">
    <name type="scientific">Arenibacter echinorum</name>
    <dbReference type="NCBI Taxonomy" id="440515"/>
    <lineage>
        <taxon>Bacteria</taxon>
        <taxon>Pseudomonadati</taxon>
        <taxon>Bacteroidota</taxon>
        <taxon>Flavobacteriia</taxon>
        <taxon>Flavobacteriales</taxon>
        <taxon>Flavobacteriaceae</taxon>
        <taxon>Arenibacter</taxon>
    </lineage>
</organism>
<comment type="similarity">
    <text evidence="3 4">Belongs to the bacterial glucokinase family.</text>
</comment>
<keyword evidence="6" id="KW-1185">Reference proteome</keyword>
<evidence type="ECO:0000256" key="3">
    <source>
        <dbReference type="HAMAP-Rule" id="MF_00524"/>
    </source>
</evidence>
<keyword evidence="3" id="KW-0067">ATP-binding</keyword>
<keyword evidence="3" id="KW-0963">Cytoplasm</keyword>
<dbReference type="SUPFAM" id="SSF53067">
    <property type="entry name" value="Actin-like ATPase domain"/>
    <property type="match status" value="1"/>
</dbReference>
<dbReference type="Gene3D" id="3.40.367.20">
    <property type="match status" value="1"/>
</dbReference>
<name>A0A327QZJ4_9FLAO</name>
<gene>
    <name evidence="3" type="primary">glk</name>
    <name evidence="5" type="ORF">LV92_03292</name>
</gene>
<dbReference type="PANTHER" id="PTHR47363:SF1">
    <property type="entry name" value="GLUCOKINASE"/>
    <property type="match status" value="1"/>
</dbReference>
<dbReference type="Gene3D" id="3.30.420.40">
    <property type="match status" value="1"/>
</dbReference>
<dbReference type="GO" id="GO:0005536">
    <property type="term" value="F:D-glucose binding"/>
    <property type="evidence" value="ECO:0007669"/>
    <property type="project" value="InterPro"/>
</dbReference>
<keyword evidence="1 3" id="KW-0808">Transferase</keyword>
<dbReference type="GO" id="GO:0006096">
    <property type="term" value="P:glycolytic process"/>
    <property type="evidence" value="ECO:0007669"/>
    <property type="project" value="UniProtKB-UniRule"/>
</dbReference>
<dbReference type="GO" id="GO:0005737">
    <property type="term" value="C:cytoplasm"/>
    <property type="evidence" value="ECO:0007669"/>
    <property type="project" value="UniProtKB-SubCell"/>
</dbReference>
<comment type="caution">
    <text evidence="5">The sequence shown here is derived from an EMBL/GenBank/DDBJ whole genome shotgun (WGS) entry which is preliminary data.</text>
</comment>
<accession>A0A327QZJ4</accession>
<dbReference type="NCBIfam" id="TIGR00749">
    <property type="entry name" value="glk"/>
    <property type="match status" value="1"/>
</dbReference>
<evidence type="ECO:0000256" key="2">
    <source>
        <dbReference type="ARBA" id="ARBA00022777"/>
    </source>
</evidence>
<evidence type="ECO:0000256" key="1">
    <source>
        <dbReference type="ARBA" id="ARBA00022679"/>
    </source>
</evidence>
<dbReference type="HAMAP" id="MF_00524">
    <property type="entry name" value="Glucokinase"/>
    <property type="match status" value="1"/>
</dbReference>
<dbReference type="OrthoDB" id="9800595at2"/>
<keyword evidence="3" id="KW-0547">Nucleotide-binding</keyword>
<dbReference type="GO" id="GO:0005524">
    <property type="term" value="F:ATP binding"/>
    <property type="evidence" value="ECO:0007669"/>
    <property type="project" value="UniProtKB-UniRule"/>
</dbReference>
<dbReference type="Proteomes" id="UP000249696">
    <property type="component" value="Unassembled WGS sequence"/>
</dbReference>
<dbReference type="RefSeq" id="WP_111624660.1">
    <property type="nucleotide sequence ID" value="NZ_QLLN01000006.1"/>
</dbReference>
<keyword evidence="3" id="KW-0324">Glycolysis</keyword>
<proteinExistence type="inferred from homology"/>
<feature type="binding site" evidence="3">
    <location>
        <begin position="36"/>
        <end position="41"/>
    </location>
    <ligand>
        <name>ATP</name>
        <dbReference type="ChEBI" id="CHEBI:30616"/>
    </ligand>
</feature>